<comment type="similarity">
    <text evidence="1 7">Belongs to the bacterial ribosomal protein bS20 family.</text>
</comment>
<proteinExistence type="inferred from homology"/>
<gene>
    <name evidence="7" type="primary">rpsT</name>
    <name evidence="9" type="ORF">A3J59_04910</name>
</gene>
<keyword evidence="4 7" id="KW-0689">Ribosomal protein</keyword>
<evidence type="ECO:0000313" key="9">
    <source>
        <dbReference type="EMBL" id="OGY51627.1"/>
    </source>
</evidence>
<dbReference type="NCBIfam" id="TIGR00029">
    <property type="entry name" value="S20"/>
    <property type="match status" value="1"/>
</dbReference>
<evidence type="ECO:0000313" key="10">
    <source>
        <dbReference type="Proteomes" id="UP000177310"/>
    </source>
</evidence>
<dbReference type="GO" id="GO:0015935">
    <property type="term" value="C:small ribosomal subunit"/>
    <property type="evidence" value="ECO:0007669"/>
    <property type="project" value="TreeGrafter"/>
</dbReference>
<dbReference type="InterPro" id="IPR036510">
    <property type="entry name" value="Ribosomal_bS20_sf"/>
</dbReference>
<dbReference type="EMBL" id="MHIL01000017">
    <property type="protein sequence ID" value="OGY51627.1"/>
    <property type="molecule type" value="Genomic_DNA"/>
</dbReference>
<organism evidence="9 10">
    <name type="scientific">Candidatus Buchananbacteria bacterium RIFCSPHIGHO2_02_FULL_56_16</name>
    <dbReference type="NCBI Taxonomy" id="1797542"/>
    <lineage>
        <taxon>Bacteria</taxon>
        <taxon>Candidatus Buchananiibacteriota</taxon>
    </lineage>
</organism>
<dbReference type="Pfam" id="PF01649">
    <property type="entry name" value="Ribosomal_S20p"/>
    <property type="match status" value="1"/>
</dbReference>
<evidence type="ECO:0000256" key="1">
    <source>
        <dbReference type="ARBA" id="ARBA00007634"/>
    </source>
</evidence>
<name>A0A1G1YJH5_9BACT</name>
<dbReference type="GO" id="GO:0005829">
    <property type="term" value="C:cytosol"/>
    <property type="evidence" value="ECO:0007669"/>
    <property type="project" value="TreeGrafter"/>
</dbReference>
<comment type="caution">
    <text evidence="9">The sequence shown here is derived from an EMBL/GenBank/DDBJ whole genome shotgun (WGS) entry which is preliminary data.</text>
</comment>
<feature type="region of interest" description="Disordered" evidence="8">
    <location>
        <begin position="1"/>
        <end position="21"/>
    </location>
</feature>
<dbReference type="HAMAP" id="MF_00500">
    <property type="entry name" value="Ribosomal_bS20"/>
    <property type="match status" value="1"/>
</dbReference>
<evidence type="ECO:0000256" key="4">
    <source>
        <dbReference type="ARBA" id="ARBA00022980"/>
    </source>
</evidence>
<keyword evidence="5 7" id="KW-0687">Ribonucleoprotein</keyword>
<keyword evidence="3 7" id="KW-0694">RNA-binding</keyword>
<evidence type="ECO:0000256" key="3">
    <source>
        <dbReference type="ARBA" id="ARBA00022884"/>
    </source>
</evidence>
<evidence type="ECO:0000256" key="6">
    <source>
        <dbReference type="ARBA" id="ARBA00035136"/>
    </source>
</evidence>
<evidence type="ECO:0000256" key="2">
    <source>
        <dbReference type="ARBA" id="ARBA00022730"/>
    </source>
</evidence>
<dbReference type="InterPro" id="IPR002583">
    <property type="entry name" value="Ribosomal_bS20"/>
</dbReference>
<dbReference type="Proteomes" id="UP000177310">
    <property type="component" value="Unassembled WGS sequence"/>
</dbReference>
<dbReference type="PANTHER" id="PTHR33398">
    <property type="entry name" value="30S RIBOSOMAL PROTEIN S20"/>
    <property type="match status" value="1"/>
</dbReference>
<keyword evidence="2 7" id="KW-0699">rRNA-binding</keyword>
<accession>A0A1G1YJH5</accession>
<dbReference type="GO" id="GO:0070181">
    <property type="term" value="F:small ribosomal subunit rRNA binding"/>
    <property type="evidence" value="ECO:0007669"/>
    <property type="project" value="TreeGrafter"/>
</dbReference>
<reference evidence="9 10" key="1">
    <citation type="journal article" date="2016" name="Nat. Commun.">
        <title>Thousands of microbial genomes shed light on interconnected biogeochemical processes in an aquifer system.</title>
        <authorList>
            <person name="Anantharaman K."/>
            <person name="Brown C.T."/>
            <person name="Hug L.A."/>
            <person name="Sharon I."/>
            <person name="Castelle C.J."/>
            <person name="Probst A.J."/>
            <person name="Thomas B.C."/>
            <person name="Singh A."/>
            <person name="Wilkins M.J."/>
            <person name="Karaoz U."/>
            <person name="Brodie E.L."/>
            <person name="Williams K.H."/>
            <person name="Hubbard S.S."/>
            <person name="Banfield J.F."/>
        </authorList>
    </citation>
    <scope>NUCLEOTIDE SEQUENCE [LARGE SCALE GENOMIC DNA]</scope>
</reference>
<protein>
    <recommendedName>
        <fullName evidence="6 7">Small ribosomal subunit protein bS20</fullName>
    </recommendedName>
</protein>
<dbReference type="SUPFAM" id="SSF46992">
    <property type="entry name" value="Ribosomal protein S20"/>
    <property type="match status" value="1"/>
</dbReference>
<sequence>MPIKPAAFKALRQTKKRTARNTKIRSDLEALVRRVRKTAGSDAAKAADWFRQTVKAIDRAVQRGVLKKNTAARTKSRLAKLIKSAAKR</sequence>
<evidence type="ECO:0000256" key="7">
    <source>
        <dbReference type="HAMAP-Rule" id="MF_00500"/>
    </source>
</evidence>
<dbReference type="AlphaFoldDB" id="A0A1G1YJH5"/>
<evidence type="ECO:0000256" key="5">
    <source>
        <dbReference type="ARBA" id="ARBA00023274"/>
    </source>
</evidence>
<dbReference type="PANTHER" id="PTHR33398:SF1">
    <property type="entry name" value="SMALL RIBOSOMAL SUBUNIT PROTEIN BS20C"/>
    <property type="match status" value="1"/>
</dbReference>
<comment type="function">
    <text evidence="7">Binds directly to 16S ribosomal RNA.</text>
</comment>
<dbReference type="Gene3D" id="1.20.58.110">
    <property type="entry name" value="Ribosomal protein S20"/>
    <property type="match status" value="1"/>
</dbReference>
<dbReference type="GO" id="GO:0003735">
    <property type="term" value="F:structural constituent of ribosome"/>
    <property type="evidence" value="ECO:0007669"/>
    <property type="project" value="InterPro"/>
</dbReference>
<dbReference type="GO" id="GO:0006412">
    <property type="term" value="P:translation"/>
    <property type="evidence" value="ECO:0007669"/>
    <property type="project" value="UniProtKB-UniRule"/>
</dbReference>
<feature type="compositionally biased region" description="Basic residues" evidence="8">
    <location>
        <begin position="12"/>
        <end position="21"/>
    </location>
</feature>
<evidence type="ECO:0000256" key="8">
    <source>
        <dbReference type="SAM" id="MobiDB-lite"/>
    </source>
</evidence>
<dbReference type="STRING" id="1797542.A3J59_04910"/>